<dbReference type="GO" id="GO:0030246">
    <property type="term" value="F:carbohydrate binding"/>
    <property type="evidence" value="ECO:0007669"/>
    <property type="project" value="InterPro"/>
</dbReference>
<evidence type="ECO:0000256" key="8">
    <source>
        <dbReference type="ARBA" id="ARBA00023170"/>
    </source>
</evidence>
<evidence type="ECO:0000256" key="11">
    <source>
        <dbReference type="RuleBase" id="RU003357"/>
    </source>
</evidence>
<evidence type="ECO:0000256" key="4">
    <source>
        <dbReference type="ARBA" id="ARBA00022692"/>
    </source>
</evidence>
<dbReference type="Pfam" id="PF00593">
    <property type="entry name" value="TonB_dep_Rec_b-barrel"/>
    <property type="match status" value="1"/>
</dbReference>
<reference evidence="15" key="1">
    <citation type="submission" date="2024-06" db="EMBL/GenBank/DDBJ databases">
        <title>Sequencing and assembly of the genome of Dyadobacter sp. strain 676, a symbiont of Cyamopsis tetragonoloba.</title>
        <authorList>
            <person name="Guro P."/>
            <person name="Sazanova A."/>
            <person name="Kuznetsova I."/>
            <person name="Belimov A."/>
            <person name="Safronova V."/>
        </authorList>
    </citation>
    <scope>NUCLEOTIDE SEQUENCE</scope>
    <source>
        <strain evidence="15">676</strain>
    </source>
</reference>
<keyword evidence="7 10" id="KW-0472">Membrane</keyword>
<dbReference type="Pfam" id="PF07715">
    <property type="entry name" value="Plug"/>
    <property type="match status" value="1"/>
</dbReference>
<keyword evidence="6 11" id="KW-0798">TonB box</keyword>
<evidence type="ECO:0000256" key="7">
    <source>
        <dbReference type="ARBA" id="ARBA00023136"/>
    </source>
</evidence>
<dbReference type="InterPro" id="IPR013784">
    <property type="entry name" value="Carb-bd-like_fold"/>
</dbReference>
<protein>
    <submittedName>
        <fullName evidence="15">TonB-dependent receptor</fullName>
    </submittedName>
</protein>
<comment type="subcellular location">
    <subcellularLocation>
        <location evidence="1 10">Cell outer membrane</location>
        <topology evidence="1 10">Multi-pass membrane protein</topology>
    </subcellularLocation>
</comment>
<dbReference type="AlphaFoldDB" id="A0AAU8FSP5"/>
<evidence type="ECO:0000256" key="12">
    <source>
        <dbReference type="SAM" id="SignalP"/>
    </source>
</evidence>
<dbReference type="InterPro" id="IPR012910">
    <property type="entry name" value="Plug_dom"/>
</dbReference>
<proteinExistence type="inferred from homology"/>
<dbReference type="SUPFAM" id="SSF56935">
    <property type="entry name" value="Porins"/>
    <property type="match status" value="1"/>
</dbReference>
<dbReference type="PANTHER" id="PTHR30069">
    <property type="entry name" value="TONB-DEPENDENT OUTER MEMBRANE RECEPTOR"/>
    <property type="match status" value="1"/>
</dbReference>
<feature type="signal peptide" evidence="12">
    <location>
        <begin position="1"/>
        <end position="19"/>
    </location>
</feature>
<dbReference type="SUPFAM" id="SSF49452">
    <property type="entry name" value="Starch-binding domain-like"/>
    <property type="match status" value="1"/>
</dbReference>
<feature type="domain" description="TonB-dependent receptor-like beta-barrel" evidence="13">
    <location>
        <begin position="272"/>
        <end position="714"/>
    </location>
</feature>
<evidence type="ECO:0000313" key="15">
    <source>
        <dbReference type="EMBL" id="XCH26554.1"/>
    </source>
</evidence>
<evidence type="ECO:0000256" key="10">
    <source>
        <dbReference type="PROSITE-ProRule" id="PRU01360"/>
    </source>
</evidence>
<dbReference type="GO" id="GO:0044718">
    <property type="term" value="P:siderophore transmembrane transport"/>
    <property type="evidence" value="ECO:0007669"/>
    <property type="project" value="TreeGrafter"/>
</dbReference>
<evidence type="ECO:0000259" key="14">
    <source>
        <dbReference type="Pfam" id="PF07715"/>
    </source>
</evidence>
<keyword evidence="4 10" id="KW-0812">Transmembrane</keyword>
<evidence type="ECO:0000256" key="9">
    <source>
        <dbReference type="ARBA" id="ARBA00023237"/>
    </source>
</evidence>
<evidence type="ECO:0000256" key="6">
    <source>
        <dbReference type="ARBA" id="ARBA00023077"/>
    </source>
</evidence>
<keyword evidence="3 10" id="KW-1134">Transmembrane beta strand</keyword>
<comment type="similarity">
    <text evidence="10 11">Belongs to the TonB-dependent receptor family.</text>
</comment>
<keyword evidence="9 10" id="KW-0998">Cell outer membrane</keyword>
<feature type="domain" description="TonB-dependent receptor plug" evidence="14">
    <location>
        <begin position="121"/>
        <end position="226"/>
    </location>
</feature>
<dbReference type="Gene3D" id="2.170.130.10">
    <property type="entry name" value="TonB-dependent receptor, plug domain"/>
    <property type="match status" value="1"/>
</dbReference>
<accession>A0AAU8FSP5</accession>
<dbReference type="GO" id="GO:0009279">
    <property type="term" value="C:cell outer membrane"/>
    <property type="evidence" value="ECO:0007669"/>
    <property type="project" value="UniProtKB-SubCell"/>
</dbReference>
<sequence>MKQLSTLSLILLVISGVMAQKSNGTVEGRILSGTGEPIREATVFLQNTAYEAQTSPEGLFSLAVPPGDYALVAKAVGNGESMVKISVRGGERLEIGDIELTGTPLALNEVVITGQPEPQSLRNSVYQVRTIDRERIRLRGATNLQMVLNTELGIRFSNDLTLGTSDIQLMGMTGRGVKILLDGIPLTDRGDTRESLGQIDINTIERIEIVEGPMSVIYGTDALAGVINIITKKGSEGSSFTFNARLQEETAGDEYNALTKKGTHNQSVGLTWQNEHVQLSGNVTRNNFGGWRGASTGRAKAWMPKDQMLYTAGARFGQKQWNIWYRFNGTDETIRYLGNRNPNTGIAADKDYISKRWFHQLQSEFKVNDRLNITGAGSYTDYSRRTLSTNVDINDRRTLSLDPGAQDKSIFTTAFFRGTAFYKASDYLSVLAGIDFSNNNASGARIKGSPAINEYALFIAPEIRIGRSIKLTPGLRFLKNSVYDAPPVIPSLNGKLTLSKSLDFRFGYARGFRSPALRELYFDFHDASHSINGNVNLKAEYSNSFNAFFVWQAVSREGFRIGSTLGGFYNVFHDLIETAFDPNDRTQTTYLNIDHFKTTGFSLDNKIFWKNLQATVGATYIGRYNKFSETPGDFGSLPRFVWSTEINANLIYTFPNAGASINLFYKFSGKRPVYEIVDEAGVRLEETAGFHMADLTFGKRLGKHLNLLAGVKNLFDVTNLQNTSADIGGAHSTGGAVPMSFGRSYFAGLSFQFTKKQ</sequence>
<dbReference type="InterPro" id="IPR036942">
    <property type="entry name" value="Beta-barrel_TonB_sf"/>
</dbReference>
<evidence type="ECO:0000256" key="1">
    <source>
        <dbReference type="ARBA" id="ARBA00004571"/>
    </source>
</evidence>
<dbReference type="RefSeq" id="WP_353721845.1">
    <property type="nucleotide sequence ID" value="NZ_CP159289.1"/>
</dbReference>
<dbReference type="Pfam" id="PF13620">
    <property type="entry name" value="CarboxypepD_reg"/>
    <property type="match status" value="1"/>
</dbReference>
<gene>
    <name evidence="15" type="ORF">ABV298_09220</name>
</gene>
<dbReference type="EMBL" id="CP159289">
    <property type="protein sequence ID" value="XCH26554.1"/>
    <property type="molecule type" value="Genomic_DNA"/>
</dbReference>
<dbReference type="Gene3D" id="2.60.40.1120">
    <property type="entry name" value="Carboxypeptidase-like, regulatory domain"/>
    <property type="match status" value="1"/>
</dbReference>
<keyword evidence="2 10" id="KW-0813">Transport</keyword>
<dbReference type="InterPro" id="IPR037066">
    <property type="entry name" value="Plug_dom_sf"/>
</dbReference>
<keyword evidence="5 12" id="KW-0732">Signal</keyword>
<name>A0AAU8FSP5_9BACT</name>
<dbReference type="PROSITE" id="PS52016">
    <property type="entry name" value="TONB_DEPENDENT_REC_3"/>
    <property type="match status" value="1"/>
</dbReference>
<evidence type="ECO:0000256" key="5">
    <source>
        <dbReference type="ARBA" id="ARBA00022729"/>
    </source>
</evidence>
<evidence type="ECO:0000259" key="13">
    <source>
        <dbReference type="Pfam" id="PF00593"/>
    </source>
</evidence>
<keyword evidence="8 15" id="KW-0675">Receptor</keyword>
<dbReference type="Gene3D" id="2.40.170.20">
    <property type="entry name" value="TonB-dependent receptor, beta-barrel domain"/>
    <property type="match status" value="1"/>
</dbReference>
<dbReference type="InterPro" id="IPR000531">
    <property type="entry name" value="Beta-barrel_TonB"/>
</dbReference>
<organism evidence="15">
    <name type="scientific">Dyadobacter sp. 676</name>
    <dbReference type="NCBI Taxonomy" id="3088362"/>
    <lineage>
        <taxon>Bacteria</taxon>
        <taxon>Pseudomonadati</taxon>
        <taxon>Bacteroidota</taxon>
        <taxon>Cytophagia</taxon>
        <taxon>Cytophagales</taxon>
        <taxon>Spirosomataceae</taxon>
        <taxon>Dyadobacter</taxon>
    </lineage>
</organism>
<dbReference type="GO" id="GO:0015344">
    <property type="term" value="F:siderophore uptake transmembrane transporter activity"/>
    <property type="evidence" value="ECO:0007669"/>
    <property type="project" value="TreeGrafter"/>
</dbReference>
<dbReference type="InterPro" id="IPR039426">
    <property type="entry name" value="TonB-dep_rcpt-like"/>
</dbReference>
<evidence type="ECO:0000256" key="2">
    <source>
        <dbReference type="ARBA" id="ARBA00022448"/>
    </source>
</evidence>
<dbReference type="PANTHER" id="PTHR30069:SF29">
    <property type="entry name" value="HEMOGLOBIN AND HEMOGLOBIN-HAPTOGLOBIN-BINDING PROTEIN 1-RELATED"/>
    <property type="match status" value="1"/>
</dbReference>
<feature type="chain" id="PRO_5043638967" evidence="12">
    <location>
        <begin position="20"/>
        <end position="757"/>
    </location>
</feature>
<evidence type="ECO:0000256" key="3">
    <source>
        <dbReference type="ARBA" id="ARBA00022452"/>
    </source>
</evidence>